<dbReference type="NCBIfam" id="NF006045">
    <property type="entry name" value="PRK08190.1"/>
    <property type="match status" value="1"/>
</dbReference>
<dbReference type="STRING" id="1121457.SAMN02745161_1346"/>
<feature type="domain" description="Phosphate acetyl/butaryl transferase" evidence="4">
    <location>
        <begin position="83"/>
        <end position="298"/>
    </location>
</feature>
<evidence type="ECO:0000313" key="6">
    <source>
        <dbReference type="Proteomes" id="UP000184694"/>
    </source>
</evidence>
<dbReference type="InterPro" id="IPR050500">
    <property type="entry name" value="Phos_Acetyltrans/Butyryltrans"/>
</dbReference>
<dbReference type="InterPro" id="IPR012147">
    <property type="entry name" value="P_Ac_Bu_trans"/>
</dbReference>
<dbReference type="RefSeq" id="WP_074216172.1">
    <property type="nucleotide sequence ID" value="NZ_FSRG01000004.1"/>
</dbReference>
<evidence type="ECO:0000256" key="2">
    <source>
        <dbReference type="ARBA" id="ARBA00022679"/>
    </source>
</evidence>
<reference evidence="6" key="1">
    <citation type="submission" date="2016-11" db="EMBL/GenBank/DDBJ databases">
        <authorList>
            <person name="Varghese N."/>
            <person name="Submissions S."/>
        </authorList>
    </citation>
    <scope>NUCLEOTIDE SEQUENCE [LARGE SCALE GENOMIC DNA]</scope>
    <source>
        <strain evidence="6">DSM 17456</strain>
    </source>
</reference>
<protein>
    <submittedName>
        <fullName evidence="5">Phosphate butyryltransferase</fullName>
    </submittedName>
</protein>
<accession>A0A1N6FJH5</accession>
<dbReference type="PANTHER" id="PTHR43356:SF2">
    <property type="entry name" value="PHOSPHATE ACETYLTRANSFERASE"/>
    <property type="match status" value="1"/>
</dbReference>
<dbReference type="InterPro" id="IPR002505">
    <property type="entry name" value="PTA_PTB"/>
</dbReference>
<keyword evidence="6" id="KW-1185">Reference proteome</keyword>
<dbReference type="Proteomes" id="UP000184694">
    <property type="component" value="Unassembled WGS sequence"/>
</dbReference>
<dbReference type="PIRSF" id="PIRSF000428">
    <property type="entry name" value="P_Ac_trans"/>
    <property type="match status" value="1"/>
</dbReference>
<keyword evidence="2 5" id="KW-0808">Transferase</keyword>
<dbReference type="GO" id="GO:0016746">
    <property type="term" value="F:acyltransferase activity"/>
    <property type="evidence" value="ECO:0007669"/>
    <property type="project" value="UniProtKB-KW"/>
</dbReference>
<dbReference type="SUPFAM" id="SSF53659">
    <property type="entry name" value="Isocitrate/Isopropylmalate dehydrogenase-like"/>
    <property type="match status" value="1"/>
</dbReference>
<dbReference type="AlphaFoldDB" id="A0A1N6FJH5"/>
<gene>
    <name evidence="5" type="ORF">SAMN02745161_1346</name>
</gene>
<dbReference type="EMBL" id="FSRG01000004">
    <property type="protein sequence ID" value="SIN95405.1"/>
    <property type="molecule type" value="Genomic_DNA"/>
</dbReference>
<dbReference type="Gene3D" id="3.40.718.10">
    <property type="entry name" value="Isopropylmalate Dehydrogenase"/>
    <property type="match status" value="1"/>
</dbReference>
<dbReference type="Pfam" id="PF01515">
    <property type="entry name" value="PTA_PTB"/>
    <property type="match status" value="1"/>
</dbReference>
<sequence>MPINSLQSLADYIIESHVTTKLAVAACAEGFVLRACAEAYAKGIAEPILVGNLELAEKLAAERDIDLSPFEKHHVPEPAEAVAKCIELVKEGHASAIMKGKVNTDVLLRGILNKETGMPPKGVLSHVGLFNAPNDDRLMIITDAGINIAPNMQRKVDIVKNALRVAKVLKIERPKVAMLAATEKVIYPAMPATLDAQMVAKMAEQGEFGDAYVAGPFALDLAVSMRAVECKGVENPVAGKADILVAPDIESGNILYKSLTALMNLDMAGMVVGSEVPIVLPSRGDTDRTKFYSIALAIAMAMDEKESP</sequence>
<evidence type="ECO:0000313" key="5">
    <source>
        <dbReference type="EMBL" id="SIN95405.1"/>
    </source>
</evidence>
<dbReference type="OrthoDB" id="9800237at2"/>
<keyword evidence="3" id="KW-0012">Acyltransferase</keyword>
<comment type="similarity">
    <text evidence="1">Belongs to the phosphate acetyltransferase and butyryltransferase family.</text>
</comment>
<evidence type="ECO:0000256" key="3">
    <source>
        <dbReference type="ARBA" id="ARBA00023315"/>
    </source>
</evidence>
<evidence type="ECO:0000259" key="4">
    <source>
        <dbReference type="Pfam" id="PF01515"/>
    </source>
</evidence>
<organism evidence="5 6">
    <name type="scientific">Halodesulfovibrio marinisediminis DSM 17456</name>
    <dbReference type="NCBI Taxonomy" id="1121457"/>
    <lineage>
        <taxon>Bacteria</taxon>
        <taxon>Pseudomonadati</taxon>
        <taxon>Thermodesulfobacteriota</taxon>
        <taxon>Desulfovibrionia</taxon>
        <taxon>Desulfovibrionales</taxon>
        <taxon>Desulfovibrionaceae</taxon>
        <taxon>Halodesulfovibrio</taxon>
    </lineage>
</organism>
<proteinExistence type="inferred from homology"/>
<dbReference type="PANTHER" id="PTHR43356">
    <property type="entry name" value="PHOSPHATE ACETYLTRANSFERASE"/>
    <property type="match status" value="1"/>
</dbReference>
<name>A0A1N6FJH5_9BACT</name>
<evidence type="ECO:0000256" key="1">
    <source>
        <dbReference type="ARBA" id="ARBA00005656"/>
    </source>
</evidence>